<sequence>LLVEQLYDNACIAAGIMEDPRSMLERLNNLLEVTAQYAYHHNESATAAADLTSPKDDTMPTGVAEDDKAQPDSSSAQTDSTAGPEVEPKKTETAVREGASA</sequence>
<reference evidence="2 3" key="1">
    <citation type="submission" date="2014-05" db="EMBL/GenBank/DDBJ databases">
        <authorList>
            <person name="Sibley D."/>
            <person name="Venepally P."/>
            <person name="Karamycheva S."/>
            <person name="Hadjithomas M."/>
            <person name="Khan A."/>
            <person name="Brunk B."/>
            <person name="Roos D."/>
            <person name="Caler E."/>
            <person name="Lorenzi H."/>
        </authorList>
    </citation>
    <scope>NUCLEOTIDE SEQUENCE [LARGE SCALE GENOMIC DNA]</scope>
    <source>
        <strain evidence="2 3">RUB</strain>
    </source>
</reference>
<dbReference type="EMBL" id="AFYV02002213">
    <property type="protein sequence ID" value="KFG59399.1"/>
    <property type="molecule type" value="Genomic_DNA"/>
</dbReference>
<feature type="compositionally biased region" description="Polar residues" evidence="1">
    <location>
        <begin position="71"/>
        <end position="81"/>
    </location>
</feature>
<dbReference type="Gene3D" id="1.20.120.790">
    <property type="entry name" value="Heat shock protein 90, C-terminal domain"/>
    <property type="match status" value="1"/>
</dbReference>
<dbReference type="Proteomes" id="UP000028834">
    <property type="component" value="Unassembled WGS sequence"/>
</dbReference>
<evidence type="ECO:0000313" key="3">
    <source>
        <dbReference type="Proteomes" id="UP000028834"/>
    </source>
</evidence>
<feature type="compositionally biased region" description="Basic and acidic residues" evidence="1">
    <location>
        <begin position="86"/>
        <end position="95"/>
    </location>
</feature>
<protein>
    <submittedName>
        <fullName evidence="2">Putative heat shock protein 75</fullName>
    </submittedName>
</protein>
<name>A0A086LRY1_TOXGO</name>
<dbReference type="VEuPathDB" id="ToxoDB:TGRUB_292920B"/>
<feature type="region of interest" description="Disordered" evidence="1">
    <location>
        <begin position="44"/>
        <end position="101"/>
    </location>
</feature>
<feature type="non-terminal residue" evidence="2">
    <location>
        <position position="1"/>
    </location>
</feature>
<organism evidence="2 3">
    <name type="scientific">Toxoplasma gondii RUB</name>
    <dbReference type="NCBI Taxonomy" id="935652"/>
    <lineage>
        <taxon>Eukaryota</taxon>
        <taxon>Sar</taxon>
        <taxon>Alveolata</taxon>
        <taxon>Apicomplexa</taxon>
        <taxon>Conoidasida</taxon>
        <taxon>Coccidia</taxon>
        <taxon>Eucoccidiorida</taxon>
        <taxon>Eimeriorina</taxon>
        <taxon>Sarcocystidae</taxon>
        <taxon>Toxoplasma</taxon>
    </lineage>
</organism>
<evidence type="ECO:0000256" key="1">
    <source>
        <dbReference type="SAM" id="MobiDB-lite"/>
    </source>
</evidence>
<keyword evidence="2" id="KW-0346">Stress response</keyword>
<evidence type="ECO:0000313" key="2">
    <source>
        <dbReference type="EMBL" id="KFG59399.1"/>
    </source>
</evidence>
<dbReference type="InterPro" id="IPR037196">
    <property type="entry name" value="HSP90_C"/>
</dbReference>
<gene>
    <name evidence="2" type="ORF">TGRUB_292920B</name>
</gene>
<proteinExistence type="predicted"/>
<dbReference type="AlphaFoldDB" id="A0A086LRY1"/>
<comment type="caution">
    <text evidence="2">The sequence shown here is derived from an EMBL/GenBank/DDBJ whole genome shotgun (WGS) entry which is preliminary data.</text>
</comment>
<accession>A0A086LRY1</accession>